<evidence type="ECO:0000313" key="3">
    <source>
        <dbReference type="EMBL" id="QZD94698.1"/>
    </source>
</evidence>
<dbReference type="EMBL" id="CP081294">
    <property type="protein sequence ID" value="QZD94698.1"/>
    <property type="molecule type" value="Genomic_DNA"/>
</dbReference>
<dbReference type="RefSeq" id="WP_221430443.1">
    <property type="nucleotide sequence ID" value="NZ_CP081294.1"/>
</dbReference>
<feature type="signal peptide" evidence="2">
    <location>
        <begin position="1"/>
        <end position="21"/>
    </location>
</feature>
<evidence type="ECO:0000256" key="2">
    <source>
        <dbReference type="SAM" id="SignalP"/>
    </source>
</evidence>
<feature type="chain" id="PRO_5046287355" evidence="2">
    <location>
        <begin position="22"/>
        <end position="99"/>
    </location>
</feature>
<keyword evidence="4" id="KW-1185">Reference proteome</keyword>
<organism evidence="3 4">
    <name type="scientific">Qipengyuania gelatinilytica</name>
    <dbReference type="NCBI Taxonomy" id="2867231"/>
    <lineage>
        <taxon>Bacteria</taxon>
        <taxon>Pseudomonadati</taxon>
        <taxon>Pseudomonadota</taxon>
        <taxon>Alphaproteobacteria</taxon>
        <taxon>Sphingomonadales</taxon>
        <taxon>Erythrobacteraceae</taxon>
        <taxon>Qipengyuania</taxon>
    </lineage>
</organism>
<gene>
    <name evidence="3" type="ORF">K3136_11455</name>
</gene>
<sequence>MSKAFYCAAVGLVLAATPASAGDDEKPQMLRAKDAHQAASMKLSEENKDARICVRQKQLGSRVRFNRICMQQHEWKAYLVSLDAMDDEWNNAAKGELIK</sequence>
<evidence type="ECO:0000313" key="4">
    <source>
        <dbReference type="Proteomes" id="UP000824321"/>
    </source>
</evidence>
<evidence type="ECO:0000256" key="1">
    <source>
        <dbReference type="SAM" id="MobiDB-lite"/>
    </source>
</evidence>
<feature type="region of interest" description="Disordered" evidence="1">
    <location>
        <begin position="20"/>
        <end position="43"/>
    </location>
</feature>
<feature type="compositionally biased region" description="Basic and acidic residues" evidence="1">
    <location>
        <begin position="23"/>
        <end position="36"/>
    </location>
</feature>
<proteinExistence type="predicted"/>
<keyword evidence="2" id="KW-0732">Signal</keyword>
<accession>A0ABX9A5Z6</accession>
<reference evidence="3 4" key="1">
    <citation type="submission" date="2021-08" db="EMBL/GenBank/DDBJ databases">
        <title>Comparative Genomics Analysis of the Genus Qipengyuania Reveals Extensive Genetic Diversity and Metabolic Versatility, Including the Description of Fifteen Novel Species.</title>
        <authorList>
            <person name="Liu Y."/>
        </authorList>
    </citation>
    <scope>NUCLEOTIDE SEQUENCE [LARGE SCALE GENOMIC DNA]</scope>
    <source>
        <strain evidence="3 4">1NDH1</strain>
    </source>
</reference>
<dbReference type="Proteomes" id="UP000824321">
    <property type="component" value="Chromosome"/>
</dbReference>
<protein>
    <submittedName>
        <fullName evidence="3">Uncharacterized protein</fullName>
    </submittedName>
</protein>
<name>A0ABX9A5Z6_9SPHN</name>